<comment type="caution">
    <text evidence="3">The sequence shown here is derived from an EMBL/GenBank/DDBJ whole genome shotgun (WGS) entry which is preliminary data.</text>
</comment>
<feature type="compositionally biased region" description="Low complexity" evidence="1">
    <location>
        <begin position="54"/>
        <end position="64"/>
    </location>
</feature>
<dbReference type="Proteomes" id="UP000215767">
    <property type="component" value="Unassembled WGS sequence"/>
</dbReference>
<proteinExistence type="predicted"/>
<dbReference type="RefSeq" id="WP_094844392.1">
    <property type="nucleotide sequence ID" value="NZ_NEVS01000004.1"/>
</dbReference>
<evidence type="ECO:0000313" key="4">
    <source>
        <dbReference type="Proteomes" id="UP000215767"/>
    </source>
</evidence>
<keyword evidence="4" id="KW-1185">Reference proteome</keyword>
<sequence length="165" mass="17140">MNRGRFLSHGRGRTLAALGILLAGASLAWASPECGIGHAAPAGCTSAPILRRPAKPAPRAADSPYRLNTGPRGTDGAGPGTSGWDDRRSAAPLPGGARSSDGDGASLRPYTRIEELSGRRYTGTKVERPLGPDVTVYGVAERSDDVPVSRAGTRERIGGGVRVQW</sequence>
<feature type="chain" id="PRO_5013079786" evidence="2">
    <location>
        <begin position="31"/>
        <end position="165"/>
    </location>
</feature>
<accession>A0A261UNK0</accession>
<feature type="region of interest" description="Disordered" evidence="1">
    <location>
        <begin position="54"/>
        <end position="111"/>
    </location>
</feature>
<keyword evidence="2" id="KW-0732">Signal</keyword>
<feature type="signal peptide" evidence="2">
    <location>
        <begin position="1"/>
        <end position="30"/>
    </location>
</feature>
<evidence type="ECO:0000256" key="1">
    <source>
        <dbReference type="SAM" id="MobiDB-lite"/>
    </source>
</evidence>
<organism evidence="3 4">
    <name type="scientific">Bordetella genomosp. 11</name>
    <dbReference type="NCBI Taxonomy" id="1416808"/>
    <lineage>
        <taxon>Bacteria</taxon>
        <taxon>Pseudomonadati</taxon>
        <taxon>Pseudomonadota</taxon>
        <taxon>Betaproteobacteria</taxon>
        <taxon>Burkholderiales</taxon>
        <taxon>Alcaligenaceae</taxon>
        <taxon>Bordetella</taxon>
    </lineage>
</organism>
<protein>
    <submittedName>
        <fullName evidence="3">Uncharacterized protein</fullName>
    </submittedName>
</protein>
<feature type="compositionally biased region" description="Low complexity" evidence="1">
    <location>
        <begin position="95"/>
        <end position="106"/>
    </location>
</feature>
<dbReference type="EMBL" id="NEVS01000004">
    <property type="protein sequence ID" value="OZI63117.1"/>
    <property type="molecule type" value="Genomic_DNA"/>
</dbReference>
<evidence type="ECO:0000313" key="3">
    <source>
        <dbReference type="EMBL" id="OZI63117.1"/>
    </source>
</evidence>
<evidence type="ECO:0000256" key="2">
    <source>
        <dbReference type="SAM" id="SignalP"/>
    </source>
</evidence>
<name>A0A261UNK0_9BORD</name>
<gene>
    <name evidence="3" type="ORF">CAL28_28920</name>
</gene>
<dbReference type="AlphaFoldDB" id="A0A261UNK0"/>
<reference evidence="4" key="1">
    <citation type="submission" date="2017-05" db="EMBL/GenBank/DDBJ databases">
        <title>Complete and WGS of Bordetella genogroups.</title>
        <authorList>
            <person name="Spilker T."/>
            <person name="Lipuma J."/>
        </authorList>
    </citation>
    <scope>NUCLEOTIDE SEQUENCE [LARGE SCALE GENOMIC DNA]</scope>
    <source>
        <strain evidence="4">AU8856</strain>
    </source>
</reference>